<dbReference type="Gene3D" id="3.30.470.20">
    <property type="entry name" value="ATP-grasp fold, B domain"/>
    <property type="match status" value="1"/>
</dbReference>
<keyword evidence="8 9" id="KW-0460">Magnesium</keyword>
<comment type="cofactor">
    <cofactor evidence="9">
        <name>Mg(2+)</name>
        <dbReference type="ChEBI" id="CHEBI:18420"/>
    </cofactor>
    <text evidence="9">Binds 1 Mg(2+) ion per subunit.</text>
</comment>
<dbReference type="Proteomes" id="UP001623330">
    <property type="component" value="Unassembled WGS sequence"/>
</dbReference>
<keyword evidence="3 9" id="KW-0436">Ligase</keyword>
<feature type="domain" description="Glutathione synthase substrate-binding" evidence="10">
    <location>
        <begin position="211"/>
        <end position="314"/>
    </location>
</feature>
<dbReference type="PANTHER" id="PTHR11130:SF0">
    <property type="entry name" value="GLUTATHIONE SYNTHETASE"/>
    <property type="match status" value="1"/>
</dbReference>
<evidence type="ECO:0000259" key="10">
    <source>
        <dbReference type="Pfam" id="PF03199"/>
    </source>
</evidence>
<proteinExistence type="inferred from homology"/>
<keyword evidence="6 9" id="KW-0547">Nucleotide-binding</keyword>
<dbReference type="Gene3D" id="3.30.1490.50">
    <property type="match status" value="1"/>
</dbReference>
<name>A0ABR4NZA4_9SACH</name>
<evidence type="ECO:0000256" key="1">
    <source>
        <dbReference type="ARBA" id="ARBA00004965"/>
    </source>
</evidence>
<evidence type="ECO:0000313" key="12">
    <source>
        <dbReference type="Proteomes" id="UP001623330"/>
    </source>
</evidence>
<evidence type="ECO:0000256" key="3">
    <source>
        <dbReference type="ARBA" id="ARBA00022598"/>
    </source>
</evidence>
<reference evidence="11 12" key="1">
    <citation type="submission" date="2024-05" db="EMBL/GenBank/DDBJ databases">
        <title>Long read based assembly of the Candida bracarensis genome reveals expanded adhesin content.</title>
        <authorList>
            <person name="Marcet-Houben M."/>
            <person name="Ksiezopolska E."/>
            <person name="Gabaldon T."/>
        </authorList>
    </citation>
    <scope>NUCLEOTIDE SEQUENCE [LARGE SCALE GENOMIC DNA]</scope>
    <source>
        <strain evidence="11 12">CBM6</strain>
    </source>
</reference>
<dbReference type="NCBIfam" id="TIGR01986">
    <property type="entry name" value="glut_syn_euk"/>
    <property type="match status" value="1"/>
</dbReference>
<dbReference type="PANTHER" id="PTHR11130">
    <property type="entry name" value="GLUTATHIONE SYNTHETASE"/>
    <property type="match status" value="1"/>
</dbReference>
<dbReference type="EC" id="6.3.2.3" evidence="9"/>
<comment type="pathway">
    <text evidence="1 9">Sulfur metabolism; glutathione biosynthesis; glutathione from L-cysteine and L-glutamate: step 2/2.</text>
</comment>
<comment type="caution">
    <text evidence="11">The sequence shown here is derived from an EMBL/GenBank/DDBJ whole genome shotgun (WGS) entry which is preliminary data.</text>
</comment>
<sequence>MTRPIVPQNVDDNELKEKILPEVYQWALGNGLLMYPPDFKLNTANIAPFTLYPTPISRGSFEEALDVQKGFNELYAEISRDSGKNGAWLTRETEKLSESDADFTGKLWKLYKSVRDEGILQKLRLGVFRSDYLVDKNLDQIKQVEFNTVSVSFAGFSTKVGEIHKYLNDFGVYGAACYDDKDIPVPTSVPEITQSFADALKKYDSIEKNPVILMVVQRGERNVFDQRALEYALMKEHGIKVVRMTFDEITEKLSIDEDNKRRLSIKSTNEEVAIVYYRTGYTTSDYETDKDWEARKFLERSYAIKAPDLLIQLSGAKKIQQLLTDNQILSKFIENTTTREKLSKTFVKIFPLDDSELGKIGKDLAMNNPEKYVLKPQREGGGNNIYKEDIPSYLKSLDESEWNAYILMEIIVPEPYTKNIIFRGDDFFRESIISELGIYGTILFDEEKTYFNRNSGWLLRSKFTTSNEGGVAAGFGCLDSVVLY</sequence>
<dbReference type="Pfam" id="PF03917">
    <property type="entry name" value="GSH_synth_ATP"/>
    <property type="match status" value="1"/>
</dbReference>
<dbReference type="InterPro" id="IPR037013">
    <property type="entry name" value="GSH-S_sub-bd_sf"/>
</dbReference>
<dbReference type="SUPFAM" id="SSF56059">
    <property type="entry name" value="Glutathione synthetase ATP-binding domain-like"/>
    <property type="match status" value="1"/>
</dbReference>
<comment type="similarity">
    <text evidence="2 9">Belongs to the eukaryotic GSH synthase family.</text>
</comment>
<dbReference type="PIRSF" id="PIRSF001558">
    <property type="entry name" value="GSHase"/>
    <property type="match status" value="1"/>
</dbReference>
<evidence type="ECO:0000256" key="7">
    <source>
        <dbReference type="ARBA" id="ARBA00022840"/>
    </source>
</evidence>
<dbReference type="EMBL" id="JBEVYD010000003">
    <property type="protein sequence ID" value="KAL3234502.1"/>
    <property type="molecule type" value="Genomic_DNA"/>
</dbReference>
<accession>A0ABR4NZA4</accession>
<dbReference type="SUPFAM" id="SSF52440">
    <property type="entry name" value="PreATP-grasp domain"/>
    <property type="match status" value="1"/>
</dbReference>
<dbReference type="InterPro" id="IPR004887">
    <property type="entry name" value="GSH_synth_subst-bd"/>
</dbReference>
<dbReference type="Gene3D" id="3.40.50.1760">
    <property type="entry name" value="Glutathione synthase, substrate-binding domain superfamily, eukaryotic"/>
    <property type="match status" value="1"/>
</dbReference>
<evidence type="ECO:0000256" key="5">
    <source>
        <dbReference type="ARBA" id="ARBA00022723"/>
    </source>
</evidence>
<dbReference type="InterPro" id="IPR014049">
    <property type="entry name" value="Glutathione_synthase_N_euk"/>
</dbReference>
<evidence type="ECO:0000256" key="6">
    <source>
        <dbReference type="ARBA" id="ARBA00022741"/>
    </source>
</evidence>
<organism evidence="11 12">
    <name type="scientific">Nakaseomyces bracarensis</name>
    <dbReference type="NCBI Taxonomy" id="273131"/>
    <lineage>
        <taxon>Eukaryota</taxon>
        <taxon>Fungi</taxon>
        <taxon>Dikarya</taxon>
        <taxon>Ascomycota</taxon>
        <taxon>Saccharomycotina</taxon>
        <taxon>Saccharomycetes</taxon>
        <taxon>Saccharomycetales</taxon>
        <taxon>Saccharomycetaceae</taxon>
        <taxon>Nakaseomyces</taxon>
    </lineage>
</organism>
<dbReference type="InterPro" id="IPR005615">
    <property type="entry name" value="Glutathione_synthase"/>
</dbReference>
<keyword evidence="7 9" id="KW-0067">ATP-binding</keyword>
<evidence type="ECO:0000256" key="4">
    <source>
        <dbReference type="ARBA" id="ARBA00022684"/>
    </source>
</evidence>
<keyword evidence="5 9" id="KW-0479">Metal-binding</keyword>
<gene>
    <name evidence="11" type="ORF">RNJ44_03264</name>
</gene>
<evidence type="ECO:0000256" key="8">
    <source>
        <dbReference type="ARBA" id="ARBA00022842"/>
    </source>
</evidence>
<protein>
    <recommendedName>
        <fullName evidence="9">Glutathione synthetase</fullName>
        <shortName evidence="9">GSH-S</shortName>
        <ecNumber evidence="9">6.3.2.3</ecNumber>
    </recommendedName>
</protein>
<comment type="catalytic activity">
    <reaction evidence="9">
        <text>gamma-L-glutamyl-L-cysteine + glycine + ATP = glutathione + ADP + phosphate + H(+)</text>
        <dbReference type="Rhea" id="RHEA:13557"/>
        <dbReference type="ChEBI" id="CHEBI:15378"/>
        <dbReference type="ChEBI" id="CHEBI:30616"/>
        <dbReference type="ChEBI" id="CHEBI:43474"/>
        <dbReference type="ChEBI" id="CHEBI:57305"/>
        <dbReference type="ChEBI" id="CHEBI:57925"/>
        <dbReference type="ChEBI" id="CHEBI:58173"/>
        <dbReference type="ChEBI" id="CHEBI:456216"/>
        <dbReference type="EC" id="6.3.2.3"/>
    </reaction>
</comment>
<dbReference type="Gene3D" id="3.30.1490.80">
    <property type="match status" value="1"/>
</dbReference>
<evidence type="ECO:0000313" key="11">
    <source>
        <dbReference type="EMBL" id="KAL3234502.1"/>
    </source>
</evidence>
<evidence type="ECO:0000256" key="2">
    <source>
        <dbReference type="ARBA" id="ARBA00010385"/>
    </source>
</evidence>
<dbReference type="InterPro" id="IPR016185">
    <property type="entry name" value="PreATP-grasp_dom_sf"/>
</dbReference>
<keyword evidence="12" id="KW-1185">Reference proteome</keyword>
<dbReference type="Pfam" id="PF03199">
    <property type="entry name" value="GSH_synthase"/>
    <property type="match status" value="1"/>
</dbReference>
<keyword evidence="4 9" id="KW-0317">Glutathione biosynthesis</keyword>
<dbReference type="InterPro" id="IPR014042">
    <property type="entry name" value="Glutathione_synthase_a-hlx"/>
</dbReference>
<dbReference type="Gene3D" id="1.10.1080.10">
    <property type="entry name" value="Glutathione Synthetase, Chain A, domain 3"/>
    <property type="match status" value="1"/>
</dbReference>
<evidence type="ECO:0000256" key="9">
    <source>
        <dbReference type="PIRNR" id="PIRNR001558"/>
    </source>
</evidence>
<dbReference type="InterPro" id="IPR014709">
    <property type="entry name" value="Glutathione_synthase_C_euk"/>
</dbReference>